<protein>
    <submittedName>
        <fullName evidence="2">GNAT family N-acetyltransferase</fullName>
    </submittedName>
</protein>
<dbReference type="Gene3D" id="3.40.630.30">
    <property type="match status" value="1"/>
</dbReference>
<evidence type="ECO:0000313" key="3">
    <source>
        <dbReference type="Proteomes" id="UP000218690"/>
    </source>
</evidence>
<dbReference type="Proteomes" id="UP000218690">
    <property type="component" value="Unassembled WGS sequence"/>
</dbReference>
<reference evidence="2 3" key="1">
    <citation type="submission" date="2017-09" db="EMBL/GenBank/DDBJ databases">
        <title>Draft Genome Sequence of Corynebacterium accolens AH4003.</title>
        <authorList>
            <person name="Chen Y."/>
            <person name="Oosthuysen W.F."/>
            <person name="Kelley S."/>
            <person name="Horswill A."/>
        </authorList>
    </citation>
    <scope>NUCLEOTIDE SEQUENCE [LARGE SCALE GENOMIC DNA]</scope>
    <source>
        <strain evidence="2 3">AH4003</strain>
    </source>
</reference>
<dbReference type="EMBL" id="NWBP01000033">
    <property type="protein sequence ID" value="PCC82180.1"/>
    <property type="molecule type" value="Genomic_DNA"/>
</dbReference>
<proteinExistence type="predicted"/>
<dbReference type="InterPro" id="IPR016181">
    <property type="entry name" value="Acyl_CoA_acyltransferase"/>
</dbReference>
<name>A0A2A4AIR3_9CORY</name>
<dbReference type="GO" id="GO:0016747">
    <property type="term" value="F:acyltransferase activity, transferring groups other than amino-acyl groups"/>
    <property type="evidence" value="ECO:0007669"/>
    <property type="project" value="InterPro"/>
</dbReference>
<dbReference type="AlphaFoldDB" id="A0A2A4AIR3"/>
<gene>
    <name evidence="2" type="ORF">COM45_10785</name>
</gene>
<accession>A0A2A4AIR3</accession>
<keyword evidence="2" id="KW-0808">Transferase</keyword>
<dbReference type="Pfam" id="PF13508">
    <property type="entry name" value="Acetyltransf_7"/>
    <property type="match status" value="1"/>
</dbReference>
<organism evidence="2 3">
    <name type="scientific">Corynebacterium accolens</name>
    <dbReference type="NCBI Taxonomy" id="38284"/>
    <lineage>
        <taxon>Bacteria</taxon>
        <taxon>Bacillati</taxon>
        <taxon>Actinomycetota</taxon>
        <taxon>Actinomycetes</taxon>
        <taxon>Mycobacteriales</taxon>
        <taxon>Corynebacteriaceae</taxon>
        <taxon>Corynebacterium</taxon>
    </lineage>
</organism>
<feature type="domain" description="N-acetyltransferase" evidence="1">
    <location>
        <begin position="3"/>
        <end position="183"/>
    </location>
</feature>
<dbReference type="PROSITE" id="PS51186">
    <property type="entry name" value="GNAT"/>
    <property type="match status" value="1"/>
</dbReference>
<sequence length="187" mass="20863">MSFRIRRLSPQEFAMLAPPLVDIYITAMGYSPAMRANRIKAWKDDVMRPGFTAVIAEDEYGIGGVAYGFIGSPDTWWDRQLRRGFAEAGGATQEQLEILHNYFELAEIHVAPNLQGHGLGLALIKELAWNAPASYLLLSTPEVPDEANAAFRLYRKVGFFDVLRELEYPADSRAFAILAARLPLSTT</sequence>
<evidence type="ECO:0000313" key="2">
    <source>
        <dbReference type="EMBL" id="PCC82180.1"/>
    </source>
</evidence>
<dbReference type="SUPFAM" id="SSF55729">
    <property type="entry name" value="Acyl-CoA N-acyltransferases (Nat)"/>
    <property type="match status" value="1"/>
</dbReference>
<dbReference type="InterPro" id="IPR000182">
    <property type="entry name" value="GNAT_dom"/>
</dbReference>
<comment type="caution">
    <text evidence="2">The sequence shown here is derived from an EMBL/GenBank/DDBJ whole genome shotgun (WGS) entry which is preliminary data.</text>
</comment>
<evidence type="ECO:0000259" key="1">
    <source>
        <dbReference type="PROSITE" id="PS51186"/>
    </source>
</evidence>